<dbReference type="Pfam" id="PF09334">
    <property type="entry name" value="tRNA-synt_1g"/>
    <property type="match status" value="1"/>
</dbReference>
<keyword evidence="4 10" id="KW-0547">Nucleotide-binding</keyword>
<dbReference type="InterPro" id="IPR033911">
    <property type="entry name" value="MetRS_core"/>
</dbReference>
<dbReference type="GO" id="GO:0005524">
    <property type="term" value="F:ATP binding"/>
    <property type="evidence" value="ECO:0007669"/>
    <property type="project" value="UniProtKB-KW"/>
</dbReference>
<dbReference type="SUPFAM" id="SSF47323">
    <property type="entry name" value="Anticodon-binding domain of a subclass of class I aminoacyl-tRNA synthetases"/>
    <property type="match status" value="1"/>
</dbReference>
<dbReference type="InterPro" id="IPR023457">
    <property type="entry name" value="Met-tRNA_synth_2"/>
</dbReference>
<evidence type="ECO:0000256" key="3">
    <source>
        <dbReference type="ARBA" id="ARBA00022598"/>
    </source>
</evidence>
<dbReference type="EMBL" id="JANBVN010000236">
    <property type="protein sequence ID" value="KAJ9131402.1"/>
    <property type="molecule type" value="Genomic_DNA"/>
</dbReference>
<dbReference type="CDD" id="cd00814">
    <property type="entry name" value="MetRS_core"/>
    <property type="match status" value="1"/>
</dbReference>
<evidence type="ECO:0000256" key="9">
    <source>
        <dbReference type="ARBA" id="ARBA00068817"/>
    </source>
</evidence>
<accession>A0AA38VH03</accession>
<dbReference type="GO" id="GO:0006431">
    <property type="term" value="P:methionyl-tRNA aminoacylation"/>
    <property type="evidence" value="ECO:0007669"/>
    <property type="project" value="InterPro"/>
</dbReference>
<dbReference type="Proteomes" id="UP001174691">
    <property type="component" value="Unassembled WGS sequence"/>
</dbReference>
<keyword evidence="14" id="KW-1185">Reference proteome</keyword>
<evidence type="ECO:0000259" key="11">
    <source>
        <dbReference type="Pfam" id="PF09334"/>
    </source>
</evidence>
<organism evidence="13 14">
    <name type="scientific">Coniochaeta hoffmannii</name>
    <dbReference type="NCBI Taxonomy" id="91930"/>
    <lineage>
        <taxon>Eukaryota</taxon>
        <taxon>Fungi</taxon>
        <taxon>Dikarya</taxon>
        <taxon>Ascomycota</taxon>
        <taxon>Pezizomycotina</taxon>
        <taxon>Sordariomycetes</taxon>
        <taxon>Sordariomycetidae</taxon>
        <taxon>Coniochaetales</taxon>
        <taxon>Coniochaetaceae</taxon>
        <taxon>Coniochaeta</taxon>
    </lineage>
</organism>
<keyword evidence="5 10" id="KW-0067">ATP-binding</keyword>
<reference evidence="13" key="1">
    <citation type="submission" date="2022-07" db="EMBL/GenBank/DDBJ databases">
        <title>Fungi with potential for degradation of polypropylene.</title>
        <authorList>
            <person name="Gostincar C."/>
        </authorList>
    </citation>
    <scope>NUCLEOTIDE SEQUENCE</scope>
    <source>
        <strain evidence="13">EXF-13287</strain>
    </source>
</reference>
<evidence type="ECO:0000256" key="5">
    <source>
        <dbReference type="ARBA" id="ARBA00022840"/>
    </source>
</evidence>
<keyword evidence="6 10" id="KW-0648">Protein biosynthesis</keyword>
<dbReference type="InterPro" id="IPR014758">
    <property type="entry name" value="Met-tRNA_synth"/>
</dbReference>
<evidence type="ECO:0000256" key="2">
    <source>
        <dbReference type="ARBA" id="ARBA00012838"/>
    </source>
</evidence>
<dbReference type="SUPFAM" id="SSF52374">
    <property type="entry name" value="Nucleotidylyl transferase"/>
    <property type="match status" value="1"/>
</dbReference>
<evidence type="ECO:0000259" key="12">
    <source>
        <dbReference type="Pfam" id="PF19303"/>
    </source>
</evidence>
<sequence>MEVLAAASAQRLWATSVRPSPQQPSKPFYVTTPIFYVNAAPHIGHLYTMVLTDVLKRWQVLQGRKALLCTGTDEHGMKVQKAAAAEGVPPKQLCDTLAATFQDLAKKANLDYDFFIRTTDPDHVAAVEHFWFELKRNDFIYESTHKGWYCVSDECFYPESLIEKKMDPMTGQVHMASVETGNTVEWIEEKNYHFRMTALKQRLLSFYAANPEWLVPATRQSEVVNWVTNNLEDLSVSRPTERLSWGIRVPEDPSQTIYVWVDALINYLTKAGYPTWTPGKEQEGGWPADVHVVGKDIVRFHCVYWPALLMALELPLPTRVLSHGHWTLGRKKMSKSIGNVVNPFFAIDRWGVDAMRFFLMFDGQLKYDSDYSNAAIADRYKKHLQGGVGNLTSRLTRAKKWNVKDVVACAKDILPVEEGTELHADQAGMLESYPAEVAAAMTDLNPRVALLKIMDVIGRTNKYVADTAPWQFKLGSKESEQELNRSVYLALEAVRISGILLQAFIPEKAAEMLDMLGVDPARRTFEDAQLGADLTYGVPLRDLGKGKAGLFPPLAVED</sequence>
<comment type="similarity">
    <text evidence="1 10">Belongs to the class-I aminoacyl-tRNA synthetase family.</text>
</comment>
<dbReference type="Gene3D" id="1.10.730.10">
    <property type="entry name" value="Isoleucyl-tRNA Synthetase, Domain 1"/>
    <property type="match status" value="1"/>
</dbReference>
<comment type="caution">
    <text evidence="13">The sequence shown here is derived from an EMBL/GenBank/DDBJ whole genome shotgun (WGS) entry which is preliminary data.</text>
</comment>
<dbReference type="InterPro" id="IPR015413">
    <property type="entry name" value="Methionyl/Leucyl_tRNA_Synth"/>
</dbReference>
<dbReference type="GO" id="GO:0005739">
    <property type="term" value="C:mitochondrion"/>
    <property type="evidence" value="ECO:0007669"/>
    <property type="project" value="UniProtKB-ARBA"/>
</dbReference>
<dbReference type="InterPro" id="IPR009080">
    <property type="entry name" value="tRNAsynth_Ia_anticodon-bd"/>
</dbReference>
<dbReference type="GO" id="GO:0004825">
    <property type="term" value="F:methionine-tRNA ligase activity"/>
    <property type="evidence" value="ECO:0007669"/>
    <property type="project" value="UniProtKB-EC"/>
</dbReference>
<evidence type="ECO:0000256" key="7">
    <source>
        <dbReference type="ARBA" id="ARBA00023146"/>
    </source>
</evidence>
<dbReference type="PANTHER" id="PTHR43326:SF1">
    <property type="entry name" value="METHIONINE--TRNA LIGASE, MITOCHONDRIAL"/>
    <property type="match status" value="1"/>
</dbReference>
<feature type="domain" description="Methionyl/Leucyl tRNA synthetase" evidence="11">
    <location>
        <begin position="28"/>
        <end position="395"/>
    </location>
</feature>
<evidence type="ECO:0000256" key="8">
    <source>
        <dbReference type="ARBA" id="ARBA00047364"/>
    </source>
</evidence>
<dbReference type="NCBIfam" id="TIGR00398">
    <property type="entry name" value="metG"/>
    <property type="match status" value="1"/>
</dbReference>
<dbReference type="InterPro" id="IPR014729">
    <property type="entry name" value="Rossmann-like_a/b/a_fold"/>
</dbReference>
<dbReference type="Gene3D" id="2.170.220.10">
    <property type="match status" value="1"/>
</dbReference>
<evidence type="ECO:0000256" key="6">
    <source>
        <dbReference type="ARBA" id="ARBA00022917"/>
    </source>
</evidence>
<dbReference type="PANTHER" id="PTHR43326">
    <property type="entry name" value="METHIONYL-TRNA SYNTHETASE"/>
    <property type="match status" value="1"/>
</dbReference>
<dbReference type="InterPro" id="IPR041872">
    <property type="entry name" value="Anticodon_Met"/>
</dbReference>
<evidence type="ECO:0000256" key="1">
    <source>
        <dbReference type="ARBA" id="ARBA00005594"/>
    </source>
</evidence>
<dbReference type="EC" id="6.1.1.10" evidence="2"/>
<dbReference type="Gene3D" id="3.40.50.620">
    <property type="entry name" value="HUPs"/>
    <property type="match status" value="1"/>
</dbReference>
<gene>
    <name evidence="13" type="ORF">NKR19_g9531</name>
</gene>
<dbReference type="AlphaFoldDB" id="A0AA38VH03"/>
<protein>
    <recommendedName>
        <fullName evidence="9">Probable methionine--tRNA ligase, mitochondrial</fullName>
        <ecNumber evidence="2">6.1.1.10</ecNumber>
    </recommendedName>
</protein>
<evidence type="ECO:0000256" key="4">
    <source>
        <dbReference type="ARBA" id="ARBA00022741"/>
    </source>
</evidence>
<keyword evidence="3 10" id="KW-0436">Ligase</keyword>
<evidence type="ECO:0000313" key="14">
    <source>
        <dbReference type="Proteomes" id="UP001174691"/>
    </source>
</evidence>
<evidence type="ECO:0000256" key="10">
    <source>
        <dbReference type="RuleBase" id="RU363039"/>
    </source>
</evidence>
<name>A0AA38VH03_9PEZI</name>
<dbReference type="FunFam" id="2.170.220.10:FF:000001">
    <property type="entry name" value="methionine--tRNA ligase, mitochondrial"/>
    <property type="match status" value="1"/>
</dbReference>
<keyword evidence="7 10" id="KW-0030">Aminoacyl-tRNA synthetase</keyword>
<dbReference type="Pfam" id="PF19303">
    <property type="entry name" value="Anticodon_3"/>
    <property type="match status" value="1"/>
</dbReference>
<dbReference type="PRINTS" id="PR01041">
    <property type="entry name" value="TRNASYNTHMET"/>
</dbReference>
<evidence type="ECO:0000313" key="13">
    <source>
        <dbReference type="EMBL" id="KAJ9131402.1"/>
    </source>
</evidence>
<comment type="catalytic activity">
    <reaction evidence="8">
        <text>tRNA(Met) + L-methionine + ATP = L-methionyl-tRNA(Met) + AMP + diphosphate</text>
        <dbReference type="Rhea" id="RHEA:13481"/>
        <dbReference type="Rhea" id="RHEA-COMP:9667"/>
        <dbReference type="Rhea" id="RHEA-COMP:9698"/>
        <dbReference type="ChEBI" id="CHEBI:30616"/>
        <dbReference type="ChEBI" id="CHEBI:33019"/>
        <dbReference type="ChEBI" id="CHEBI:57844"/>
        <dbReference type="ChEBI" id="CHEBI:78442"/>
        <dbReference type="ChEBI" id="CHEBI:78530"/>
        <dbReference type="ChEBI" id="CHEBI:456215"/>
        <dbReference type="EC" id="6.1.1.10"/>
    </reaction>
</comment>
<proteinExistence type="inferred from homology"/>
<feature type="domain" description="Methionyl-tRNA synthetase anticodon-binding" evidence="12">
    <location>
        <begin position="435"/>
        <end position="526"/>
    </location>
</feature>